<dbReference type="InterPro" id="IPR006139">
    <property type="entry name" value="D-isomer_2_OHA_DH_cat_dom"/>
</dbReference>
<reference evidence="7 8" key="1">
    <citation type="submission" date="2020-07" db="EMBL/GenBank/DDBJ databases">
        <title>Halomonas sp. QX-2 draft genome sequence.</title>
        <authorList>
            <person name="Qiu X."/>
        </authorList>
    </citation>
    <scope>NUCLEOTIDE SEQUENCE [LARGE SCALE GENOMIC DNA]</scope>
    <source>
        <strain evidence="7 8">QX-2</strain>
    </source>
</reference>
<dbReference type="InterPro" id="IPR036291">
    <property type="entry name" value="NAD(P)-bd_dom_sf"/>
</dbReference>
<proteinExistence type="inferred from homology"/>
<accession>A0A7Z0N7W9</accession>
<evidence type="ECO:0000256" key="3">
    <source>
        <dbReference type="ARBA" id="ARBA00023027"/>
    </source>
</evidence>
<dbReference type="Gene3D" id="3.40.50.720">
    <property type="entry name" value="NAD(P)-binding Rossmann-like Domain"/>
    <property type="match status" value="2"/>
</dbReference>
<dbReference type="EMBL" id="JACCGK010000008">
    <property type="protein sequence ID" value="NYT72814.1"/>
    <property type="molecule type" value="Genomic_DNA"/>
</dbReference>
<dbReference type="GO" id="GO:0051287">
    <property type="term" value="F:NAD binding"/>
    <property type="evidence" value="ECO:0007669"/>
    <property type="project" value="InterPro"/>
</dbReference>
<protein>
    <submittedName>
        <fullName evidence="7">D-glycerate dehydrogenase</fullName>
    </submittedName>
</protein>
<evidence type="ECO:0000313" key="7">
    <source>
        <dbReference type="EMBL" id="NYT72814.1"/>
    </source>
</evidence>
<dbReference type="GO" id="GO:0030267">
    <property type="term" value="F:glyoxylate reductase (NADPH) activity"/>
    <property type="evidence" value="ECO:0007669"/>
    <property type="project" value="TreeGrafter"/>
</dbReference>
<dbReference type="Pfam" id="PF02826">
    <property type="entry name" value="2-Hacid_dh_C"/>
    <property type="match status" value="1"/>
</dbReference>
<organism evidence="7 8">
    <name type="scientific">Vreelandella sedimenti</name>
    <dbReference type="NCBI Taxonomy" id="2729618"/>
    <lineage>
        <taxon>Bacteria</taxon>
        <taxon>Pseudomonadati</taxon>
        <taxon>Pseudomonadota</taxon>
        <taxon>Gammaproteobacteria</taxon>
        <taxon>Oceanospirillales</taxon>
        <taxon>Halomonadaceae</taxon>
        <taxon>Vreelandella</taxon>
    </lineage>
</organism>
<gene>
    <name evidence="7" type="ORF">HZU72_10280</name>
</gene>
<dbReference type="SUPFAM" id="SSF52283">
    <property type="entry name" value="Formate/glycerate dehydrogenase catalytic domain-like"/>
    <property type="match status" value="1"/>
</dbReference>
<dbReference type="PANTHER" id="PTHR10996">
    <property type="entry name" value="2-HYDROXYACID DEHYDROGENASE-RELATED"/>
    <property type="match status" value="1"/>
</dbReference>
<evidence type="ECO:0000259" key="5">
    <source>
        <dbReference type="Pfam" id="PF00389"/>
    </source>
</evidence>
<keyword evidence="3" id="KW-0520">NAD</keyword>
<dbReference type="InterPro" id="IPR006140">
    <property type="entry name" value="D-isomer_DH_NAD-bd"/>
</dbReference>
<evidence type="ECO:0000259" key="6">
    <source>
        <dbReference type="Pfam" id="PF02826"/>
    </source>
</evidence>
<dbReference type="CDD" id="cd05301">
    <property type="entry name" value="GDH"/>
    <property type="match status" value="1"/>
</dbReference>
<keyword evidence="2 4" id="KW-0560">Oxidoreductase</keyword>
<feature type="domain" description="D-isomer specific 2-hydroxyacid dehydrogenase NAD-binding" evidence="6">
    <location>
        <begin position="113"/>
        <end position="292"/>
    </location>
</feature>
<dbReference type="PANTHER" id="PTHR10996:SF283">
    <property type="entry name" value="GLYOXYLATE_HYDROXYPYRUVATE REDUCTASE B"/>
    <property type="match status" value="1"/>
</dbReference>
<dbReference type="InterPro" id="IPR050223">
    <property type="entry name" value="D-isomer_2-hydroxyacid_DH"/>
</dbReference>
<keyword evidence="8" id="KW-1185">Reference proteome</keyword>
<evidence type="ECO:0000256" key="2">
    <source>
        <dbReference type="ARBA" id="ARBA00023002"/>
    </source>
</evidence>
<evidence type="ECO:0000313" key="8">
    <source>
        <dbReference type="Proteomes" id="UP000520876"/>
    </source>
</evidence>
<comment type="caution">
    <text evidence="7">The sequence shown here is derived from an EMBL/GenBank/DDBJ whole genome shotgun (WGS) entry which is preliminary data.</text>
</comment>
<feature type="domain" description="D-isomer specific 2-hydroxyacid dehydrogenase catalytic" evidence="5">
    <location>
        <begin position="12"/>
        <end position="324"/>
    </location>
</feature>
<sequence>MAEQTKKWRIVAVRRLSEAQLGSLSEVAEVDYFEDVDESNRADFMAALSKAHGLIGGKLELNEAMLAKAPGLQVVSTISVGYDHLPLEALNRRGILLCNTPDVLTETTADTAFALIMATQRRLVELANLVRDGGWRTHIRPEYFGIDVHGKTLGIVGAGRIGAAIARRGALGFGMPILYTAASSKPALEQQLGAQRRELNDLLAEADIVCLSVPYNSDTHHLIDADALARMKPTASLINIARGKVVDEPALIEALHSGGIRAAGLDVFAEEPLPANSPLAAMNNVVTTPHIGSATHETREAMAQLAVDNLLGALTGSGPLNAVNEDDWRRATADTKEA</sequence>
<dbReference type="SUPFAM" id="SSF51735">
    <property type="entry name" value="NAD(P)-binding Rossmann-fold domains"/>
    <property type="match status" value="1"/>
</dbReference>
<dbReference type="GO" id="GO:0016618">
    <property type="term" value="F:hydroxypyruvate reductase [NAD(P)H] activity"/>
    <property type="evidence" value="ECO:0007669"/>
    <property type="project" value="TreeGrafter"/>
</dbReference>
<dbReference type="RefSeq" id="WP_180091716.1">
    <property type="nucleotide sequence ID" value="NZ_JACCGK010000008.1"/>
</dbReference>
<dbReference type="Proteomes" id="UP000520876">
    <property type="component" value="Unassembled WGS sequence"/>
</dbReference>
<dbReference type="AlphaFoldDB" id="A0A7Z0N7W9"/>
<dbReference type="Pfam" id="PF00389">
    <property type="entry name" value="2-Hacid_dh"/>
    <property type="match status" value="1"/>
</dbReference>
<dbReference type="GO" id="GO:0005829">
    <property type="term" value="C:cytosol"/>
    <property type="evidence" value="ECO:0007669"/>
    <property type="project" value="TreeGrafter"/>
</dbReference>
<evidence type="ECO:0000256" key="4">
    <source>
        <dbReference type="RuleBase" id="RU003719"/>
    </source>
</evidence>
<evidence type="ECO:0000256" key="1">
    <source>
        <dbReference type="ARBA" id="ARBA00005854"/>
    </source>
</evidence>
<name>A0A7Z0N7W9_9GAMM</name>
<dbReference type="FunFam" id="3.40.50.720:FF:000462">
    <property type="entry name" value="Glyoxylate reductase (NADP+)"/>
    <property type="match status" value="1"/>
</dbReference>
<comment type="similarity">
    <text evidence="1 4">Belongs to the D-isomer specific 2-hydroxyacid dehydrogenase family.</text>
</comment>